<evidence type="ECO:0000313" key="2">
    <source>
        <dbReference type="WBParaSite" id="RSKR_0000146900.1"/>
    </source>
</evidence>
<proteinExistence type="predicted"/>
<evidence type="ECO:0000313" key="1">
    <source>
        <dbReference type="Proteomes" id="UP000095286"/>
    </source>
</evidence>
<dbReference type="WBParaSite" id="RSKR_0000146900.1">
    <property type="protein sequence ID" value="RSKR_0000146900.1"/>
    <property type="gene ID" value="RSKR_0000146900"/>
</dbReference>
<name>A0AC35TK66_9BILA</name>
<reference evidence="2" key="1">
    <citation type="submission" date="2016-11" db="UniProtKB">
        <authorList>
            <consortium name="WormBaseParasite"/>
        </authorList>
    </citation>
    <scope>IDENTIFICATION</scope>
    <source>
        <strain evidence="2">KR3021</strain>
    </source>
</reference>
<dbReference type="Proteomes" id="UP000095286">
    <property type="component" value="Unplaced"/>
</dbReference>
<protein>
    <submittedName>
        <fullName evidence="2">Calponin-homology (CH) domain-containing protein</fullName>
    </submittedName>
</protein>
<accession>A0AC35TK66</accession>
<sequence length="891" mass="101052">MNVVKKIRRDKSTATKCRFTFKCTELFLQHATKWPAEPKAVVCVAIEHGNRMYQCSNRTIDPGQVDLSRGLIAWPDSLVDPVRFETTFYRDRKTNEFCDKKWVIVVYEILNRNKKKALAACPLNMRHFLDQRYEINLKLKPLDSFLETGYLKLQIEPKILDGSTSTEGDRNSVLSFGSSRQNSVAEELERIPIAIESSAKISQKEEIKIGSNEVIKEYSQKPIEVKSAPSITIMKPSPPQPTLEPIEVINNPIQPPIQDTVILRNEKVNVIAPVEEDVKCEVKYVENEELNAWTRRVIESYRSKDGSKLPKDLKSGVVLCAIIHAYRPDLIGNFDDIHFYNRSDGQKANVLKGYSAGEVLNVKRLITEVVWVSGVEQGKMKEYLANLKYALQKDANQISDDSIDAISTLKKRKSDHRFSDIFKHSDSELQLIDNFNEAQRKNKESQKISEIKNSDDFKFTRSDSNGSKKKKNLAGDINLYKISSNGQDQKEKAKKMLEQAALLATELDDDDKRAKYQQEVRNLLSQASDSSPSAATLPSNKLNRTGSIRSTTGSFGGSQTDLRKLSLNQTDMTFRKFNKVIPSPNVTRKAISDTPIIPACARPSRKSSVNGSIENISKNVYKPYPRSQSQSRYSSQSSINNDVESNGIFDNIERMKRYGSMRGQELAGSFSSFLSKNSITNLTNFPTIAPSHLFSQGTPGSEIRRLSPHETPTRKLKNKWEIDLANPNKASTEQHIIQERVNDIQKLKDQLNSKLPTLQKSSTEESQFIQQKLAYAEEIETLMLKLDYYNSLANLRETNESIIKIQKSIELVGASIAEYKCDEKSNEEAKLIKELKTLMNEKDSTTTIIMDILGRLEEPSENNSLTLESNFQRGNENTISRSRRIINWISK</sequence>
<organism evidence="1 2">
    <name type="scientific">Rhabditophanes sp. KR3021</name>
    <dbReference type="NCBI Taxonomy" id="114890"/>
    <lineage>
        <taxon>Eukaryota</taxon>
        <taxon>Metazoa</taxon>
        <taxon>Ecdysozoa</taxon>
        <taxon>Nematoda</taxon>
        <taxon>Chromadorea</taxon>
        <taxon>Rhabditida</taxon>
        <taxon>Tylenchina</taxon>
        <taxon>Panagrolaimomorpha</taxon>
        <taxon>Strongyloidoidea</taxon>
        <taxon>Alloionematidae</taxon>
        <taxon>Rhabditophanes</taxon>
    </lineage>
</organism>